<name>A0A2I0WA92_9ASPA</name>
<dbReference type="EMBL" id="KZ502819">
    <property type="protein sequence ID" value="PKU72576.1"/>
    <property type="molecule type" value="Genomic_DNA"/>
</dbReference>
<evidence type="ECO:0000313" key="2">
    <source>
        <dbReference type="Proteomes" id="UP000233837"/>
    </source>
</evidence>
<reference evidence="1 2" key="1">
    <citation type="journal article" date="2016" name="Sci. Rep.">
        <title>The Dendrobium catenatum Lindl. genome sequence provides insights into polysaccharide synthase, floral development and adaptive evolution.</title>
        <authorList>
            <person name="Zhang G.Q."/>
            <person name="Xu Q."/>
            <person name="Bian C."/>
            <person name="Tsai W.C."/>
            <person name="Yeh C.M."/>
            <person name="Liu K.W."/>
            <person name="Yoshida K."/>
            <person name="Zhang L.S."/>
            <person name="Chang S.B."/>
            <person name="Chen F."/>
            <person name="Shi Y."/>
            <person name="Su Y.Y."/>
            <person name="Zhang Y.Q."/>
            <person name="Chen L.J."/>
            <person name="Yin Y."/>
            <person name="Lin M."/>
            <person name="Huang H."/>
            <person name="Deng H."/>
            <person name="Wang Z.W."/>
            <person name="Zhu S.L."/>
            <person name="Zhao X."/>
            <person name="Deng C."/>
            <person name="Niu S.C."/>
            <person name="Huang J."/>
            <person name="Wang M."/>
            <person name="Liu G.H."/>
            <person name="Yang H.J."/>
            <person name="Xiao X.J."/>
            <person name="Hsiao Y.Y."/>
            <person name="Wu W.L."/>
            <person name="Chen Y.Y."/>
            <person name="Mitsuda N."/>
            <person name="Ohme-Takagi M."/>
            <person name="Luo Y.B."/>
            <person name="Van de Peer Y."/>
            <person name="Liu Z.J."/>
        </authorList>
    </citation>
    <scope>NUCLEOTIDE SEQUENCE [LARGE SCALE GENOMIC DNA]</scope>
    <source>
        <tissue evidence="1">The whole plant</tissue>
    </source>
</reference>
<keyword evidence="2" id="KW-1185">Reference proteome</keyword>
<reference evidence="1 2" key="2">
    <citation type="journal article" date="2017" name="Nature">
        <title>The Apostasia genome and the evolution of orchids.</title>
        <authorList>
            <person name="Zhang G.Q."/>
            <person name="Liu K.W."/>
            <person name="Li Z."/>
            <person name="Lohaus R."/>
            <person name="Hsiao Y.Y."/>
            <person name="Niu S.C."/>
            <person name="Wang J.Y."/>
            <person name="Lin Y.C."/>
            <person name="Xu Q."/>
            <person name="Chen L.J."/>
            <person name="Yoshida K."/>
            <person name="Fujiwara S."/>
            <person name="Wang Z.W."/>
            <person name="Zhang Y.Q."/>
            <person name="Mitsuda N."/>
            <person name="Wang M."/>
            <person name="Liu G.H."/>
            <person name="Pecoraro L."/>
            <person name="Huang H.X."/>
            <person name="Xiao X.J."/>
            <person name="Lin M."/>
            <person name="Wu X.Y."/>
            <person name="Wu W.L."/>
            <person name="Chen Y.Y."/>
            <person name="Chang S.B."/>
            <person name="Sakamoto S."/>
            <person name="Ohme-Takagi M."/>
            <person name="Yagi M."/>
            <person name="Zeng S.J."/>
            <person name="Shen C.Y."/>
            <person name="Yeh C.M."/>
            <person name="Luo Y.B."/>
            <person name="Tsai W.C."/>
            <person name="Van de Peer Y."/>
            <person name="Liu Z.J."/>
        </authorList>
    </citation>
    <scope>NUCLEOTIDE SEQUENCE [LARGE SCALE GENOMIC DNA]</scope>
    <source>
        <tissue evidence="1">The whole plant</tissue>
    </source>
</reference>
<protein>
    <recommendedName>
        <fullName evidence="3">Retrovirus-related Pol polyprotein from transposon TNT 1-94</fullName>
    </recommendedName>
</protein>
<organism evidence="1 2">
    <name type="scientific">Dendrobium catenatum</name>
    <dbReference type="NCBI Taxonomy" id="906689"/>
    <lineage>
        <taxon>Eukaryota</taxon>
        <taxon>Viridiplantae</taxon>
        <taxon>Streptophyta</taxon>
        <taxon>Embryophyta</taxon>
        <taxon>Tracheophyta</taxon>
        <taxon>Spermatophyta</taxon>
        <taxon>Magnoliopsida</taxon>
        <taxon>Liliopsida</taxon>
        <taxon>Asparagales</taxon>
        <taxon>Orchidaceae</taxon>
        <taxon>Epidendroideae</taxon>
        <taxon>Malaxideae</taxon>
        <taxon>Dendrobiinae</taxon>
        <taxon>Dendrobium</taxon>
    </lineage>
</organism>
<accession>A0A2I0WA92</accession>
<gene>
    <name evidence="1" type="ORF">MA16_Dca008633</name>
</gene>
<proteinExistence type="predicted"/>
<evidence type="ECO:0000313" key="1">
    <source>
        <dbReference type="EMBL" id="PKU72576.1"/>
    </source>
</evidence>
<dbReference type="AlphaFoldDB" id="A0A2I0WA92"/>
<sequence>MIGDTIQFISVEVRNRGKVIQRDNTIRQMVGTNMIDSKNNFFIKNILLVEGLKHNLLSISQLCDKGYSANFFSTSCIISQNGIYILNGIRVNNVYMLDFNCIKSPDTFYLKIIFDESWL</sequence>
<evidence type="ECO:0008006" key="3">
    <source>
        <dbReference type="Google" id="ProtNLM"/>
    </source>
</evidence>
<dbReference type="Proteomes" id="UP000233837">
    <property type="component" value="Unassembled WGS sequence"/>
</dbReference>